<feature type="region of interest" description="Disordered" evidence="1">
    <location>
        <begin position="242"/>
        <end position="263"/>
    </location>
</feature>
<dbReference type="EMBL" id="LGRX02024743">
    <property type="protein sequence ID" value="KAK3253597.1"/>
    <property type="molecule type" value="Genomic_DNA"/>
</dbReference>
<protein>
    <submittedName>
        <fullName evidence="2">Uncharacterized protein</fullName>
    </submittedName>
</protein>
<proteinExistence type="predicted"/>
<sequence length="449" mass="48809">MLAATRTGNPEPPERVQVERRIQREQENFWKSARTPATASVQRPEEPWELLRWITGVDTRDKNRSSHTVEPRAVYRQHLENQGSDVARVRGHWKFRAQRLPTRVGKAFRAHKPGKSQLNREELEKCLKHLVKARDYNRRRRAILDRESGRYELEDRELASTTIERQADFHAFVQEELDREDMELQQENELMHRDEQVRKRIAAKQAAASVQVAGSPPDFPERSAVQKAVAIGLLADACTYFPPESDSDAEGETSVTDPPGLHNAGRRYQSELFVLRAGGCRCRRGTTVLCRLDVGTLDRARKGDGLGFDELLQWCAISSSAMRPRPRRWWELGGAVAAARANVVVRAAEGATAAARTTEAAEGTTMVVVGIDAAAAGVATVVARTTDVAATAVAVTAAVVCVVVAAVGVTAGVHTTVVVAIADVVSTAADAVSTAADAVGTDDAAAVGG</sequence>
<comment type="caution">
    <text evidence="2">The sequence shown here is derived from an EMBL/GenBank/DDBJ whole genome shotgun (WGS) entry which is preliminary data.</text>
</comment>
<accession>A0AAE0F6X7</accession>
<evidence type="ECO:0000313" key="2">
    <source>
        <dbReference type="EMBL" id="KAK3253597.1"/>
    </source>
</evidence>
<gene>
    <name evidence="2" type="ORF">CYMTET_37158</name>
</gene>
<evidence type="ECO:0000256" key="1">
    <source>
        <dbReference type="SAM" id="MobiDB-lite"/>
    </source>
</evidence>
<reference evidence="2 3" key="1">
    <citation type="journal article" date="2015" name="Genome Biol. Evol.">
        <title>Comparative Genomics of a Bacterivorous Green Alga Reveals Evolutionary Causalities and Consequences of Phago-Mixotrophic Mode of Nutrition.</title>
        <authorList>
            <person name="Burns J.A."/>
            <person name="Paasch A."/>
            <person name="Narechania A."/>
            <person name="Kim E."/>
        </authorList>
    </citation>
    <scope>NUCLEOTIDE SEQUENCE [LARGE SCALE GENOMIC DNA]</scope>
    <source>
        <strain evidence="2 3">PLY_AMNH</strain>
    </source>
</reference>
<organism evidence="2 3">
    <name type="scientific">Cymbomonas tetramitiformis</name>
    <dbReference type="NCBI Taxonomy" id="36881"/>
    <lineage>
        <taxon>Eukaryota</taxon>
        <taxon>Viridiplantae</taxon>
        <taxon>Chlorophyta</taxon>
        <taxon>Pyramimonadophyceae</taxon>
        <taxon>Pyramimonadales</taxon>
        <taxon>Pyramimonadaceae</taxon>
        <taxon>Cymbomonas</taxon>
    </lineage>
</organism>
<dbReference type="Proteomes" id="UP001190700">
    <property type="component" value="Unassembled WGS sequence"/>
</dbReference>
<name>A0AAE0F6X7_9CHLO</name>
<evidence type="ECO:0000313" key="3">
    <source>
        <dbReference type="Proteomes" id="UP001190700"/>
    </source>
</evidence>
<keyword evidence="3" id="KW-1185">Reference proteome</keyword>
<dbReference type="AlphaFoldDB" id="A0AAE0F6X7"/>